<evidence type="ECO:0000256" key="2">
    <source>
        <dbReference type="ARBA" id="ARBA00008791"/>
    </source>
</evidence>
<dbReference type="PANTHER" id="PTHR47892:SF1">
    <property type="entry name" value="UNIVERSAL STRESS PROTEIN E"/>
    <property type="match status" value="1"/>
</dbReference>
<accession>A0A0A5HU03</accession>
<proteinExistence type="inferred from homology"/>
<evidence type="ECO:0000259" key="5">
    <source>
        <dbReference type="Pfam" id="PF00582"/>
    </source>
</evidence>
<sequence length="311" mass="35301">MQQFNNILFLSQGVMDNRESLAQSIRLAWRNKAKLKGLVVCPHLPNDMNDYEDQYETWLMESMQSLVQESLVEQDMSREDLQFPVELIVADKPTVQAIRYVQDHGIDLVIKDAEPNQSRSRGLRAIDMSLLRKCPCPVWLNRPSDKPRNKQRVAVAVNPNATTDEEKTLSIQLLQLGRSIADSCDSRLHIISCWEYVLEHYLDDHIWIKVSQDELQQQIELAKQQHYEALQTLIEASDIGGDLVMHRLHGTPDAEIPHCVEETDIDVLVMGTLARTGIPGVVIGNTAENIVQSVNCSLVALKSKQFRSPIK</sequence>
<dbReference type="STRING" id="379097.SE23_03190"/>
<comment type="similarity">
    <text evidence="2">Belongs to the universal stress protein A family.</text>
</comment>
<dbReference type="Pfam" id="PF00582">
    <property type="entry name" value="Usp"/>
    <property type="match status" value="1"/>
</dbReference>
<gene>
    <name evidence="6" type="ORF">NM06_19760</name>
</gene>
<name>A0A0A5HU03_PHOS4</name>
<dbReference type="EMBL" id="JRWP01000059">
    <property type="protein sequence ID" value="KGY06964.1"/>
    <property type="molecule type" value="Genomic_DNA"/>
</dbReference>
<feature type="domain" description="UspA" evidence="5">
    <location>
        <begin position="178"/>
        <end position="301"/>
    </location>
</feature>
<evidence type="ECO:0000256" key="3">
    <source>
        <dbReference type="ARBA" id="ARBA00022490"/>
    </source>
</evidence>
<dbReference type="Proteomes" id="UP000030451">
    <property type="component" value="Unassembled WGS sequence"/>
</dbReference>
<dbReference type="PANTHER" id="PTHR47892">
    <property type="entry name" value="UNIVERSAL STRESS PROTEIN E"/>
    <property type="match status" value="1"/>
</dbReference>
<evidence type="ECO:0000313" key="6">
    <source>
        <dbReference type="EMBL" id="KGY06964.1"/>
    </source>
</evidence>
<dbReference type="OrthoDB" id="239260at2"/>
<evidence type="ECO:0000256" key="4">
    <source>
        <dbReference type="ARBA" id="ARBA00037131"/>
    </source>
</evidence>
<dbReference type="InterPro" id="IPR006016">
    <property type="entry name" value="UspA"/>
</dbReference>
<reference evidence="6 7" key="1">
    <citation type="submission" date="2014-10" db="EMBL/GenBank/DDBJ databases">
        <title>Genome sequencing of Vibrio sinaloensis T08.</title>
        <authorList>
            <person name="Chan K.-G."/>
            <person name="Mohamad N.I."/>
        </authorList>
    </citation>
    <scope>NUCLEOTIDE SEQUENCE [LARGE SCALE GENOMIC DNA]</scope>
    <source>
        <strain evidence="6 7">T08</strain>
    </source>
</reference>
<evidence type="ECO:0000256" key="1">
    <source>
        <dbReference type="ARBA" id="ARBA00004496"/>
    </source>
</evidence>
<protein>
    <submittedName>
        <fullName evidence="6">Universal stress protein</fullName>
    </submittedName>
</protein>
<dbReference type="RefSeq" id="WP_038193238.1">
    <property type="nucleotide sequence ID" value="NZ_JRWP01000059.1"/>
</dbReference>
<dbReference type="Gene3D" id="3.40.50.12370">
    <property type="match status" value="1"/>
</dbReference>
<dbReference type="GO" id="GO:0005737">
    <property type="term" value="C:cytoplasm"/>
    <property type="evidence" value="ECO:0007669"/>
    <property type="project" value="UniProtKB-SubCell"/>
</dbReference>
<dbReference type="AlphaFoldDB" id="A0A0A5HU03"/>
<organism evidence="6 7">
    <name type="scientific">Photobacterium sp. (strain ATCC 43367)</name>
    <dbReference type="NCBI Taxonomy" id="379097"/>
    <lineage>
        <taxon>Bacteria</taxon>
        <taxon>Pseudomonadati</taxon>
        <taxon>Pseudomonadota</taxon>
        <taxon>Gammaproteobacteria</taxon>
        <taxon>Vibrionales</taxon>
        <taxon>Vibrionaceae</taxon>
        <taxon>Vibrio</taxon>
        <taxon>Vibrio oreintalis group</taxon>
    </lineage>
</organism>
<comment type="function">
    <text evidence="4">Required for resistance to DNA-damaging agents.</text>
</comment>
<comment type="subcellular location">
    <subcellularLocation>
        <location evidence="1">Cytoplasm</location>
    </subcellularLocation>
</comment>
<comment type="caution">
    <text evidence="6">The sequence shown here is derived from an EMBL/GenBank/DDBJ whole genome shotgun (WGS) entry which is preliminary data.</text>
</comment>
<keyword evidence="3" id="KW-0963">Cytoplasm</keyword>
<evidence type="ECO:0000313" key="7">
    <source>
        <dbReference type="Proteomes" id="UP000030451"/>
    </source>
</evidence>
<dbReference type="SUPFAM" id="SSF52402">
    <property type="entry name" value="Adenine nucleotide alpha hydrolases-like"/>
    <property type="match status" value="2"/>
</dbReference>